<name>A0A1X6NNH2_PORUM</name>
<organism evidence="2 3">
    <name type="scientific">Porphyra umbilicalis</name>
    <name type="common">Purple laver</name>
    <name type="synonym">Red alga</name>
    <dbReference type="NCBI Taxonomy" id="2786"/>
    <lineage>
        <taxon>Eukaryota</taxon>
        <taxon>Rhodophyta</taxon>
        <taxon>Bangiophyceae</taxon>
        <taxon>Bangiales</taxon>
        <taxon>Bangiaceae</taxon>
        <taxon>Porphyra</taxon>
    </lineage>
</organism>
<reference evidence="2 3" key="1">
    <citation type="submission" date="2017-03" db="EMBL/GenBank/DDBJ databases">
        <title>WGS assembly of Porphyra umbilicalis.</title>
        <authorList>
            <person name="Brawley S.H."/>
            <person name="Blouin N.A."/>
            <person name="Ficko-Blean E."/>
            <person name="Wheeler G.L."/>
            <person name="Lohr M."/>
            <person name="Goodson H.V."/>
            <person name="Jenkins J.W."/>
            <person name="Blaby-Haas C.E."/>
            <person name="Helliwell K.E."/>
            <person name="Chan C."/>
            <person name="Marriage T."/>
            <person name="Bhattacharya D."/>
            <person name="Klein A.S."/>
            <person name="Badis Y."/>
            <person name="Brodie J."/>
            <person name="Cao Y."/>
            <person name="Collen J."/>
            <person name="Dittami S.M."/>
            <person name="Gachon C.M."/>
            <person name="Green B.R."/>
            <person name="Karpowicz S."/>
            <person name="Kim J.W."/>
            <person name="Kudahl U."/>
            <person name="Lin S."/>
            <person name="Michel G."/>
            <person name="Mittag M."/>
            <person name="Olson B.J."/>
            <person name="Pangilinan J."/>
            <person name="Peng Y."/>
            <person name="Qiu H."/>
            <person name="Shu S."/>
            <person name="Singer J.T."/>
            <person name="Smith A.G."/>
            <person name="Sprecher B.N."/>
            <person name="Wagner V."/>
            <person name="Wang W."/>
            <person name="Wang Z.-Y."/>
            <person name="Yan J."/>
            <person name="Yarish C."/>
            <person name="Zoeuner-Riek S."/>
            <person name="Zhuang Y."/>
            <person name="Zou Y."/>
            <person name="Lindquist E.A."/>
            <person name="Grimwood J."/>
            <person name="Barry K."/>
            <person name="Rokhsar D.S."/>
            <person name="Schmutz J."/>
            <person name="Stiller J.W."/>
            <person name="Grossman A.R."/>
            <person name="Prochnik S.E."/>
        </authorList>
    </citation>
    <scope>NUCLEOTIDE SEQUENCE [LARGE SCALE GENOMIC DNA]</scope>
    <source>
        <strain evidence="2">4086291</strain>
    </source>
</reference>
<proteinExistence type="predicted"/>
<dbReference type="EMBL" id="KV919296">
    <property type="protein sequence ID" value="OSX70199.1"/>
    <property type="molecule type" value="Genomic_DNA"/>
</dbReference>
<accession>A0A1X6NNH2</accession>
<dbReference type="AlphaFoldDB" id="A0A1X6NNH2"/>
<sequence>MELDAVAPAAWSATTFWSSVAGHTQALALWGAAAEGSVPAGMASALMGGTDGPGDGWVVGLLADPPGVGEPAGGAAVVDVSGGGTGDGNSVWGAADVQHCGGWGFAELFDCINNWAVHRATVAAAATEGGVAANVEGGGGEWLEDGADGGAREPMEGANAFPAAVGEGPPGGVGDMKEEL</sequence>
<keyword evidence="3" id="KW-1185">Reference proteome</keyword>
<gene>
    <name evidence="2" type="ORF">BU14_0861s0011</name>
</gene>
<evidence type="ECO:0000313" key="3">
    <source>
        <dbReference type="Proteomes" id="UP000218209"/>
    </source>
</evidence>
<dbReference type="Proteomes" id="UP000218209">
    <property type="component" value="Unassembled WGS sequence"/>
</dbReference>
<protein>
    <submittedName>
        <fullName evidence="2">Uncharacterized protein</fullName>
    </submittedName>
</protein>
<evidence type="ECO:0000313" key="2">
    <source>
        <dbReference type="EMBL" id="OSX70199.1"/>
    </source>
</evidence>
<feature type="region of interest" description="Disordered" evidence="1">
    <location>
        <begin position="147"/>
        <end position="180"/>
    </location>
</feature>
<evidence type="ECO:0000256" key="1">
    <source>
        <dbReference type="SAM" id="MobiDB-lite"/>
    </source>
</evidence>